<name>A0A645HAY7_9ZZZZ</name>
<dbReference type="SUPFAM" id="SSF55811">
    <property type="entry name" value="Nudix"/>
    <property type="match status" value="1"/>
</dbReference>
<accession>A0A645HAY7</accession>
<protein>
    <submittedName>
        <fullName evidence="2">Isopentenyl-diphosphate Delta-isomerase</fullName>
        <ecNumber evidence="2">5.3.3.2</ecNumber>
    </submittedName>
</protein>
<dbReference type="PANTHER" id="PTHR10885:SF0">
    <property type="entry name" value="ISOPENTENYL-DIPHOSPHATE DELTA-ISOMERASE"/>
    <property type="match status" value="1"/>
</dbReference>
<dbReference type="AlphaFoldDB" id="A0A645HAY7"/>
<organism evidence="2">
    <name type="scientific">bioreactor metagenome</name>
    <dbReference type="NCBI Taxonomy" id="1076179"/>
    <lineage>
        <taxon>unclassified sequences</taxon>
        <taxon>metagenomes</taxon>
        <taxon>ecological metagenomes</taxon>
    </lineage>
</organism>
<proteinExistence type="predicted"/>
<dbReference type="PROSITE" id="PS51462">
    <property type="entry name" value="NUDIX"/>
    <property type="match status" value="1"/>
</dbReference>
<dbReference type="InterPro" id="IPR000086">
    <property type="entry name" value="NUDIX_hydrolase_dom"/>
</dbReference>
<dbReference type="GO" id="GO:0004452">
    <property type="term" value="F:isopentenyl-diphosphate delta-isomerase activity"/>
    <property type="evidence" value="ECO:0007669"/>
    <property type="project" value="UniProtKB-EC"/>
</dbReference>
<dbReference type="EMBL" id="VSSQ01089716">
    <property type="protein sequence ID" value="MPN35880.1"/>
    <property type="molecule type" value="Genomic_DNA"/>
</dbReference>
<dbReference type="Pfam" id="PF00293">
    <property type="entry name" value="NUDIX"/>
    <property type="match status" value="1"/>
</dbReference>
<dbReference type="Gene3D" id="3.90.79.10">
    <property type="entry name" value="Nucleoside Triphosphate Pyrophosphohydrolase"/>
    <property type="match status" value="1"/>
</dbReference>
<gene>
    <name evidence="2" type="primary">idi_24</name>
    <name evidence="2" type="ORF">SDC9_183382</name>
</gene>
<feature type="domain" description="Nudix hydrolase" evidence="1">
    <location>
        <begin position="1"/>
        <end position="119"/>
    </location>
</feature>
<dbReference type="EC" id="5.3.3.2" evidence="2"/>
<evidence type="ECO:0000259" key="1">
    <source>
        <dbReference type="PROSITE" id="PS51462"/>
    </source>
</evidence>
<comment type="caution">
    <text evidence="2">The sequence shown here is derived from an EMBL/GenBank/DDBJ whole genome shotgun (WGS) entry which is preliminary data.</text>
</comment>
<evidence type="ECO:0000313" key="2">
    <source>
        <dbReference type="EMBL" id="MPN35880.1"/>
    </source>
</evidence>
<keyword evidence="2" id="KW-0413">Isomerase</keyword>
<dbReference type="InterPro" id="IPR015797">
    <property type="entry name" value="NUDIX_hydrolase-like_dom_sf"/>
</dbReference>
<dbReference type="PANTHER" id="PTHR10885">
    <property type="entry name" value="ISOPENTENYL-DIPHOSPHATE DELTA-ISOMERASE"/>
    <property type="match status" value="1"/>
</dbReference>
<sequence length="140" mass="16187">MAANQWANSLCANLLPKETHRACLKRRLKEELGIEEKKWAQSAQKLFDFSYQVACENDFSENELDRFFLSICDAGQEPTLAPQSAEVSAVAWKTWSLENPTKLEQKDNFAPWFSLFLNNKTITKRIDQQLKNFLAKKETI</sequence>
<reference evidence="2" key="1">
    <citation type="submission" date="2019-08" db="EMBL/GenBank/DDBJ databases">
        <authorList>
            <person name="Kucharzyk K."/>
            <person name="Murdoch R.W."/>
            <person name="Higgins S."/>
            <person name="Loffler F."/>
        </authorList>
    </citation>
    <scope>NUCLEOTIDE SEQUENCE</scope>
</reference>